<dbReference type="InterPro" id="IPR038071">
    <property type="entry name" value="UROD/MetE-like_sf"/>
</dbReference>
<dbReference type="GO" id="GO:0015948">
    <property type="term" value="P:methanogenesis"/>
    <property type="evidence" value="ECO:0007669"/>
    <property type="project" value="UniProtKB-KW"/>
</dbReference>
<reference evidence="8" key="1">
    <citation type="journal article" date="2021" name="bioRxiv">
        <title>Unraveling nitrogen, sulfur and carbon metabolic pathways and microbial community transcriptional responses to substrate deprivation and toxicity stresses in a bioreactor mimicking anoxic brackish coastal sediment conditions.</title>
        <authorList>
            <person name="Martins P.D."/>
            <person name="Echeveste M.J."/>
            <person name="Arshad A."/>
            <person name="Kurth J."/>
            <person name="Ouboter H."/>
            <person name="Jetten M.S.M."/>
            <person name="Welte C.U."/>
        </authorList>
    </citation>
    <scope>NUCLEOTIDE SEQUENCE</scope>
    <source>
        <strain evidence="8">MAG_39</strain>
    </source>
</reference>
<gene>
    <name evidence="8" type="ORF">K8I29_19400</name>
</gene>
<evidence type="ECO:0000256" key="2">
    <source>
        <dbReference type="ARBA" id="ARBA00022603"/>
    </source>
</evidence>
<evidence type="ECO:0000256" key="6">
    <source>
        <dbReference type="ARBA" id="ARBA00022994"/>
    </source>
</evidence>
<dbReference type="GO" id="GO:0046872">
    <property type="term" value="F:metal ion binding"/>
    <property type="evidence" value="ECO:0007669"/>
    <property type="project" value="UniProtKB-KW"/>
</dbReference>
<reference evidence="8" key="2">
    <citation type="submission" date="2021-08" db="EMBL/GenBank/DDBJ databases">
        <authorList>
            <person name="Dalcin Martins P."/>
        </authorList>
    </citation>
    <scope>NUCLEOTIDE SEQUENCE</scope>
    <source>
        <strain evidence="8">MAG_39</strain>
    </source>
</reference>
<evidence type="ECO:0000256" key="1">
    <source>
        <dbReference type="ARBA" id="ARBA00001947"/>
    </source>
</evidence>
<dbReference type="PANTHER" id="PTHR47099:SF1">
    <property type="entry name" value="METHYLCOBAMIDE:COM METHYLTRANSFERASE MTBA"/>
    <property type="match status" value="1"/>
</dbReference>
<evidence type="ECO:0000256" key="5">
    <source>
        <dbReference type="ARBA" id="ARBA00022833"/>
    </source>
</evidence>
<dbReference type="GO" id="GO:0006779">
    <property type="term" value="P:porphyrin-containing compound biosynthetic process"/>
    <property type="evidence" value="ECO:0007669"/>
    <property type="project" value="InterPro"/>
</dbReference>
<dbReference type="GO" id="GO:0006730">
    <property type="term" value="P:one-carbon metabolic process"/>
    <property type="evidence" value="ECO:0007669"/>
    <property type="project" value="InterPro"/>
</dbReference>
<keyword evidence="3 8" id="KW-0808">Transferase</keyword>
<name>A0A953SIC4_9BACT</name>
<evidence type="ECO:0000256" key="3">
    <source>
        <dbReference type="ARBA" id="ARBA00022679"/>
    </source>
</evidence>
<dbReference type="NCBIfam" id="NF004889">
    <property type="entry name" value="PRK06252.1"/>
    <property type="match status" value="1"/>
</dbReference>
<keyword evidence="2 8" id="KW-0489">Methyltransferase</keyword>
<keyword evidence="6" id="KW-0484">Methanogenesis</keyword>
<proteinExistence type="predicted"/>
<dbReference type="PANTHER" id="PTHR47099">
    <property type="entry name" value="METHYLCOBAMIDE:COM METHYLTRANSFERASE MTBA"/>
    <property type="match status" value="1"/>
</dbReference>
<dbReference type="AlphaFoldDB" id="A0A953SIC4"/>
<dbReference type="Pfam" id="PF01208">
    <property type="entry name" value="URO-D"/>
    <property type="match status" value="1"/>
</dbReference>
<dbReference type="GO" id="GO:0032259">
    <property type="term" value="P:methylation"/>
    <property type="evidence" value="ECO:0007669"/>
    <property type="project" value="UniProtKB-KW"/>
</dbReference>
<dbReference type="Proteomes" id="UP000705867">
    <property type="component" value="Unassembled WGS sequence"/>
</dbReference>
<evidence type="ECO:0000259" key="7">
    <source>
        <dbReference type="Pfam" id="PF01208"/>
    </source>
</evidence>
<evidence type="ECO:0000256" key="4">
    <source>
        <dbReference type="ARBA" id="ARBA00022723"/>
    </source>
</evidence>
<organism evidence="8 9">
    <name type="scientific">Candidatus Nitrobium versatile</name>
    <dbReference type="NCBI Taxonomy" id="2884831"/>
    <lineage>
        <taxon>Bacteria</taxon>
        <taxon>Pseudomonadati</taxon>
        <taxon>Nitrospirota</taxon>
        <taxon>Nitrospiria</taxon>
        <taxon>Nitrospirales</taxon>
        <taxon>Nitrospiraceae</taxon>
        <taxon>Candidatus Nitrobium</taxon>
    </lineage>
</organism>
<dbReference type="NCBIfam" id="TIGR01463">
    <property type="entry name" value="mtaA_cmuA"/>
    <property type="match status" value="1"/>
</dbReference>
<accession>A0A953SIC4</accession>
<dbReference type="Gene3D" id="3.20.20.210">
    <property type="match status" value="1"/>
</dbReference>
<feature type="domain" description="Uroporphyrinogen decarboxylase (URO-D)" evidence="7">
    <location>
        <begin position="6"/>
        <end position="332"/>
    </location>
</feature>
<dbReference type="SUPFAM" id="SSF51726">
    <property type="entry name" value="UROD/MetE-like"/>
    <property type="match status" value="1"/>
</dbReference>
<comment type="caution">
    <text evidence="8">The sequence shown here is derived from an EMBL/GenBank/DDBJ whole genome shotgun (WGS) entry which is preliminary data.</text>
</comment>
<protein>
    <submittedName>
        <fullName evidence="8">MtaA/CmuA family methyltransferase</fullName>
        <ecNumber evidence="8">2.1.1.-</ecNumber>
    </submittedName>
</protein>
<dbReference type="GO" id="GO:0008168">
    <property type="term" value="F:methyltransferase activity"/>
    <property type="evidence" value="ECO:0007669"/>
    <property type="project" value="UniProtKB-KW"/>
</dbReference>
<keyword evidence="5" id="KW-0862">Zinc</keyword>
<dbReference type="InterPro" id="IPR052024">
    <property type="entry name" value="Methanogen_methyltrans"/>
</dbReference>
<evidence type="ECO:0000313" key="8">
    <source>
        <dbReference type="EMBL" id="MBZ0158369.1"/>
    </source>
</evidence>
<dbReference type="InterPro" id="IPR006360">
    <property type="entry name" value="Mtase_MtaA_CmuA"/>
</dbReference>
<dbReference type="GO" id="GO:0004853">
    <property type="term" value="F:uroporphyrinogen decarboxylase activity"/>
    <property type="evidence" value="ECO:0007669"/>
    <property type="project" value="InterPro"/>
</dbReference>
<dbReference type="EMBL" id="JAIOIV010000150">
    <property type="protein sequence ID" value="MBZ0158369.1"/>
    <property type="molecule type" value="Genomic_DNA"/>
</dbReference>
<dbReference type="InterPro" id="IPR000257">
    <property type="entry name" value="Uroporphyrinogen_deCOase"/>
</dbReference>
<sequence length="341" mass="36869">MRNGKREIFMKAIRGEATERPSIACVNQTGTYEQMEALGVKWPDANFDADLMARLAIGAHTILDFDAVRVPFCQTIEEEALGCGVLIGDDKNLPSIATHPYDIGMTPHFPEDFLDRGRVKVLCKALKKVKEEVGGEVAVMGGVIGPFTIVGELIGINDFLIATLKNPKMLHEFLRVATKAATQLARALLDAGADAICIEDMLASMDMISPAKYKELAWPWEEELTSRISSAPVILHICGRVNPIIKHMIATGATALSFEPKTDVTAVKQAIKEEGKQVGIIGGIATMEDLFFGDPEKAKSSALRAAEEGYNVIAPGCSIPPGTTTETLRAMLLRETEMLGG</sequence>
<dbReference type="EC" id="2.1.1.-" evidence="8"/>
<keyword evidence="4" id="KW-0479">Metal-binding</keyword>
<comment type="cofactor">
    <cofactor evidence="1">
        <name>Zn(2+)</name>
        <dbReference type="ChEBI" id="CHEBI:29105"/>
    </cofactor>
</comment>
<evidence type="ECO:0000313" key="9">
    <source>
        <dbReference type="Proteomes" id="UP000705867"/>
    </source>
</evidence>